<protein>
    <submittedName>
        <fullName evidence="1">Uncharacterized protein</fullName>
    </submittedName>
</protein>
<keyword evidence="2" id="KW-1185">Reference proteome</keyword>
<proteinExistence type="predicted"/>
<dbReference type="Gramene" id="ONI16907">
    <property type="protein sequence ID" value="ONI16907"/>
    <property type="gene ID" value="PRUPE_3G128800"/>
</dbReference>
<dbReference type="Proteomes" id="UP000006882">
    <property type="component" value="Chromosome G3"/>
</dbReference>
<accession>A0A251PZA0</accession>
<evidence type="ECO:0000313" key="1">
    <source>
        <dbReference type="EMBL" id="ONI16907.1"/>
    </source>
</evidence>
<sequence>MNHVKVTITKIAIDDGNPPSCIQFFNRREIDRHLLMHKTTMIFNLPASLKHNPEKQTKKNSLSSRFQLHKEHENESSTVHEEYCRCLVTFKSIHGLSQHIIYILSHKSSFVLHTQHEMGKVDLKI</sequence>
<reference evidence="1 2" key="1">
    <citation type="journal article" date="2013" name="Nat. Genet.">
        <title>The high-quality draft genome of peach (Prunus persica) identifies unique patterns of genetic diversity, domestication and genome evolution.</title>
        <authorList>
            <consortium name="International Peach Genome Initiative"/>
            <person name="Verde I."/>
            <person name="Abbott A.G."/>
            <person name="Scalabrin S."/>
            <person name="Jung S."/>
            <person name="Shu S."/>
            <person name="Marroni F."/>
            <person name="Zhebentyayeva T."/>
            <person name="Dettori M.T."/>
            <person name="Grimwood J."/>
            <person name="Cattonaro F."/>
            <person name="Zuccolo A."/>
            <person name="Rossini L."/>
            <person name="Jenkins J."/>
            <person name="Vendramin E."/>
            <person name="Meisel L.A."/>
            <person name="Decroocq V."/>
            <person name="Sosinski B."/>
            <person name="Prochnik S."/>
            <person name="Mitros T."/>
            <person name="Policriti A."/>
            <person name="Cipriani G."/>
            <person name="Dondini L."/>
            <person name="Ficklin S."/>
            <person name="Goodstein D.M."/>
            <person name="Xuan P."/>
            <person name="Del Fabbro C."/>
            <person name="Aramini V."/>
            <person name="Copetti D."/>
            <person name="Gonzalez S."/>
            <person name="Horner D.S."/>
            <person name="Falchi R."/>
            <person name="Lucas S."/>
            <person name="Mica E."/>
            <person name="Maldonado J."/>
            <person name="Lazzari B."/>
            <person name="Bielenberg D."/>
            <person name="Pirona R."/>
            <person name="Miculan M."/>
            <person name="Barakat A."/>
            <person name="Testolin R."/>
            <person name="Stella A."/>
            <person name="Tartarini S."/>
            <person name="Tonutti P."/>
            <person name="Arus P."/>
            <person name="Orellana A."/>
            <person name="Wells C."/>
            <person name="Main D."/>
            <person name="Vizzotto G."/>
            <person name="Silva H."/>
            <person name="Salamini F."/>
            <person name="Schmutz J."/>
            <person name="Morgante M."/>
            <person name="Rokhsar D.S."/>
        </authorList>
    </citation>
    <scope>NUCLEOTIDE SEQUENCE [LARGE SCALE GENOMIC DNA]</scope>
    <source>
        <strain evidence="2">cv. Nemared</strain>
    </source>
</reference>
<organism evidence="1 2">
    <name type="scientific">Prunus persica</name>
    <name type="common">Peach</name>
    <name type="synonym">Amygdalus persica</name>
    <dbReference type="NCBI Taxonomy" id="3760"/>
    <lineage>
        <taxon>Eukaryota</taxon>
        <taxon>Viridiplantae</taxon>
        <taxon>Streptophyta</taxon>
        <taxon>Embryophyta</taxon>
        <taxon>Tracheophyta</taxon>
        <taxon>Spermatophyta</taxon>
        <taxon>Magnoliopsida</taxon>
        <taxon>eudicotyledons</taxon>
        <taxon>Gunneridae</taxon>
        <taxon>Pentapetalae</taxon>
        <taxon>rosids</taxon>
        <taxon>fabids</taxon>
        <taxon>Rosales</taxon>
        <taxon>Rosaceae</taxon>
        <taxon>Amygdaloideae</taxon>
        <taxon>Amygdaleae</taxon>
        <taxon>Prunus</taxon>
    </lineage>
</organism>
<evidence type="ECO:0000313" key="2">
    <source>
        <dbReference type="Proteomes" id="UP000006882"/>
    </source>
</evidence>
<gene>
    <name evidence="1" type="ORF">PRUPE_3G128800</name>
</gene>
<name>A0A251PZA0_PRUPE</name>
<dbReference type="EMBL" id="CM007653">
    <property type="protein sequence ID" value="ONI16907.1"/>
    <property type="molecule type" value="Genomic_DNA"/>
</dbReference>
<dbReference type="AlphaFoldDB" id="A0A251PZA0"/>